<feature type="region of interest" description="Disordered" evidence="1">
    <location>
        <begin position="319"/>
        <end position="341"/>
    </location>
</feature>
<gene>
    <name evidence="2" type="ORF">BN1204_032730</name>
</gene>
<feature type="region of interest" description="Disordered" evidence="1">
    <location>
        <begin position="549"/>
        <end position="585"/>
    </location>
</feature>
<sequence length="699" mass="76159">MADSRLPSPLYPATHHSRVGGPYSPTHQGYAASGRPPTTPESTVIHRISSSTDRVSSHSASFPSHVLAVTHPGEESLGRGAELGYHAPPSRYSPTRSAYSSSVHYTSQGTSAAYVGGVVPQTTPATQHAYSAEECGEGGPHSSSPQARSYYFETYSSDAPQIQLPQASVPRPRYQREAVESASVRQSVEYLNPRSAESGSTFARPQRQAPVDSSPHAGNAHTMYSLNQSHATGRGTPHSGGGESEWKGAQNLSSPSCRPPAGVQTDRREGVQTSRAEHRNGHGKQEHEVLGGHRQSAALLPVFVKDGEMIDHGKRFGGEQPEVSRQCHQRGSPHNSFWSDDEDESTCLSRLKQPRPTDLEGWRDLARQAGVENKMLRCRIRDCEKQIFTLQQQVDRETARAAAQAKNQLTMEADLRTARDELLRLRHTIRMNQRGAELTRGAVIGGGAGDCSREVFLLREALAEAAEYHMQLLQQNDSLRVQVEWLRRSDAPEASTRSKDADKTRLDAHLGDHERRELEQLRDLFYRLQSAAEDNAGHLDAVKLGAWAGEEDGGRAGDRSRIHPSAGRRRAGSVSDNACGHSAGVDSSSRVFMERSTSGDTAPLGAVLLSKRGVSEENCSSLPSGSPTGFFKDTDVSPAKSGPDRVPRESVKREDAQEPIKRLDQRIREYQSKAPGATAATGEPSPRLCASRDRCVSDK</sequence>
<evidence type="ECO:0000256" key="1">
    <source>
        <dbReference type="SAM" id="MobiDB-lite"/>
    </source>
</evidence>
<name>A0A0F7UCA9_NEOCL</name>
<dbReference type="AlphaFoldDB" id="A0A0F7UCA9"/>
<evidence type="ECO:0000313" key="2">
    <source>
        <dbReference type="EMBL" id="CEL67474.1"/>
    </source>
</evidence>
<feature type="region of interest" description="Disordered" evidence="1">
    <location>
        <begin position="1"/>
        <end position="41"/>
    </location>
</feature>
<feature type="compositionally biased region" description="Polar residues" evidence="1">
    <location>
        <begin position="617"/>
        <end position="627"/>
    </location>
</feature>
<protein>
    <submittedName>
        <fullName evidence="2">Uncharacterized protein</fullName>
    </submittedName>
</protein>
<feature type="compositionally biased region" description="Basic and acidic residues" evidence="1">
    <location>
        <begin position="690"/>
        <end position="699"/>
    </location>
</feature>
<proteinExistence type="predicted"/>
<feature type="compositionally biased region" description="Polar residues" evidence="1">
    <location>
        <begin position="222"/>
        <end position="231"/>
    </location>
</feature>
<dbReference type="EMBL" id="LN714483">
    <property type="protein sequence ID" value="CEL67474.1"/>
    <property type="molecule type" value="Genomic_DNA"/>
</dbReference>
<feature type="compositionally biased region" description="Basic and acidic residues" evidence="1">
    <location>
        <begin position="265"/>
        <end position="291"/>
    </location>
</feature>
<feature type="region of interest" description="Disordered" evidence="1">
    <location>
        <begin position="616"/>
        <end position="699"/>
    </location>
</feature>
<organism evidence="2">
    <name type="scientific">Neospora caninum (strain Liverpool)</name>
    <dbReference type="NCBI Taxonomy" id="572307"/>
    <lineage>
        <taxon>Eukaryota</taxon>
        <taxon>Sar</taxon>
        <taxon>Alveolata</taxon>
        <taxon>Apicomplexa</taxon>
        <taxon>Conoidasida</taxon>
        <taxon>Coccidia</taxon>
        <taxon>Eucoccidiorida</taxon>
        <taxon>Eimeriorina</taxon>
        <taxon>Sarcocystidae</taxon>
        <taxon>Neospora</taxon>
    </lineage>
</organism>
<feature type="compositionally biased region" description="Basic and acidic residues" evidence="1">
    <location>
        <begin position="552"/>
        <end position="561"/>
    </location>
</feature>
<reference evidence="2" key="1">
    <citation type="journal article" date="2015" name="PLoS ONE">
        <title>Comprehensive Evaluation of Toxoplasma gondii VEG and Neospora caninum LIV Genomes with Tachyzoite Stage Transcriptome and Proteome Defines Novel Transcript Features.</title>
        <authorList>
            <person name="Ramaprasad A."/>
            <person name="Mourier T."/>
            <person name="Naeem R."/>
            <person name="Malas T.B."/>
            <person name="Moussa E."/>
            <person name="Panigrahi A."/>
            <person name="Vermont S.J."/>
            <person name="Otto T.D."/>
            <person name="Wastling J."/>
            <person name="Pain A."/>
        </authorList>
    </citation>
    <scope>NUCLEOTIDE SEQUENCE</scope>
    <source>
        <strain evidence="2">Liverpool</strain>
    </source>
</reference>
<feature type="region of interest" description="Disordered" evidence="1">
    <location>
        <begin position="190"/>
        <end position="292"/>
    </location>
</feature>
<feature type="region of interest" description="Disordered" evidence="1">
    <location>
        <begin position="166"/>
        <end position="185"/>
    </location>
</feature>
<accession>A0A0F7UCA9</accession>
<feature type="compositionally biased region" description="Basic and acidic residues" evidence="1">
    <location>
        <begin position="642"/>
        <end position="671"/>
    </location>
</feature>